<sequence length="117" mass="13446">MEINDIENHGYIRLIEFAIARKRFTKKEAYSSCGISNTDFDFIKHQIFSLSAAQESYISEEEEYEWKLSPEAFFNYLQFQEFKHAVKSSKQAKWIAIASIAISGVLALASIFTSFNA</sequence>
<reference evidence="2 3" key="1">
    <citation type="submission" date="2023-02" db="EMBL/GenBank/DDBJ databases">
        <title>Description and genomic characterization of Microbulbifer bruguierae sp. nov., isolated from the sediment of mangrove plant Bruguiera sexangula.</title>
        <authorList>
            <person name="Long M."/>
        </authorList>
    </citation>
    <scope>NUCLEOTIDE SEQUENCE [LARGE SCALE GENOMIC DNA]</scope>
    <source>
        <strain evidence="2 3">H12</strain>
    </source>
</reference>
<gene>
    <name evidence="2" type="ORF">PVT68_15665</name>
</gene>
<keyword evidence="1" id="KW-1133">Transmembrane helix</keyword>
<proteinExistence type="predicted"/>
<keyword evidence="1" id="KW-0812">Transmembrane</keyword>
<keyword evidence="3" id="KW-1185">Reference proteome</keyword>
<organism evidence="2 3">
    <name type="scientific">Microbulbifer bruguierae</name>
    <dbReference type="NCBI Taxonomy" id="3029061"/>
    <lineage>
        <taxon>Bacteria</taxon>
        <taxon>Pseudomonadati</taxon>
        <taxon>Pseudomonadota</taxon>
        <taxon>Gammaproteobacteria</taxon>
        <taxon>Cellvibrionales</taxon>
        <taxon>Microbulbiferaceae</taxon>
        <taxon>Microbulbifer</taxon>
    </lineage>
</organism>
<dbReference type="EMBL" id="CP118605">
    <property type="protein sequence ID" value="WGL16197.1"/>
    <property type="molecule type" value="Genomic_DNA"/>
</dbReference>
<name>A0ABY8NC80_9GAMM</name>
<evidence type="ECO:0000313" key="3">
    <source>
        <dbReference type="Proteomes" id="UP001236500"/>
    </source>
</evidence>
<accession>A0ABY8NC80</accession>
<feature type="transmembrane region" description="Helical" evidence="1">
    <location>
        <begin position="94"/>
        <end position="115"/>
    </location>
</feature>
<keyword evidence="1" id="KW-0472">Membrane</keyword>
<dbReference type="RefSeq" id="WP_280319620.1">
    <property type="nucleotide sequence ID" value="NZ_CP118605.1"/>
</dbReference>
<evidence type="ECO:0000256" key="1">
    <source>
        <dbReference type="SAM" id="Phobius"/>
    </source>
</evidence>
<protein>
    <submittedName>
        <fullName evidence="2">Uncharacterized protein</fullName>
    </submittedName>
</protein>
<evidence type="ECO:0000313" key="2">
    <source>
        <dbReference type="EMBL" id="WGL16197.1"/>
    </source>
</evidence>
<dbReference type="Proteomes" id="UP001236500">
    <property type="component" value="Chromosome"/>
</dbReference>